<keyword evidence="1" id="KW-1133">Transmembrane helix</keyword>
<feature type="transmembrane region" description="Helical" evidence="1">
    <location>
        <begin position="73"/>
        <end position="91"/>
    </location>
</feature>
<name>A0A1I4CIQ4_9BACL</name>
<keyword evidence="1" id="KW-0812">Transmembrane</keyword>
<keyword evidence="3" id="KW-1185">Reference proteome</keyword>
<evidence type="ECO:0000313" key="3">
    <source>
        <dbReference type="Proteomes" id="UP000198915"/>
    </source>
</evidence>
<keyword evidence="1" id="KW-0472">Membrane</keyword>
<proteinExistence type="predicted"/>
<protein>
    <recommendedName>
        <fullName evidence="4">DUF5317 domain-containing protein</fullName>
    </recommendedName>
</protein>
<dbReference type="STRING" id="1884381.SAMN05518846_12072"/>
<dbReference type="Proteomes" id="UP000198915">
    <property type="component" value="Unassembled WGS sequence"/>
</dbReference>
<reference evidence="3" key="1">
    <citation type="submission" date="2016-10" db="EMBL/GenBank/DDBJ databases">
        <authorList>
            <person name="Varghese N."/>
            <person name="Submissions S."/>
        </authorList>
    </citation>
    <scope>NUCLEOTIDE SEQUENCE [LARGE SCALE GENOMIC DNA]</scope>
    <source>
        <strain evidence="3">OK042</strain>
    </source>
</reference>
<dbReference type="InterPro" id="IPR035168">
    <property type="entry name" value="DUF5317"/>
</dbReference>
<dbReference type="EMBL" id="FORT01000020">
    <property type="protein sequence ID" value="SFK80520.1"/>
    <property type="molecule type" value="Genomic_DNA"/>
</dbReference>
<dbReference type="AlphaFoldDB" id="A0A1I4CIQ4"/>
<accession>A0A1I4CIQ4</accession>
<evidence type="ECO:0008006" key="4">
    <source>
        <dbReference type="Google" id="ProtNLM"/>
    </source>
</evidence>
<gene>
    <name evidence="2" type="ORF">SAMN05518846_12072</name>
</gene>
<feature type="transmembrane region" description="Helical" evidence="1">
    <location>
        <begin position="44"/>
        <end position="66"/>
    </location>
</feature>
<evidence type="ECO:0000313" key="2">
    <source>
        <dbReference type="EMBL" id="SFK80520.1"/>
    </source>
</evidence>
<feature type="transmembrane region" description="Helical" evidence="1">
    <location>
        <begin position="140"/>
        <end position="160"/>
    </location>
</feature>
<sequence>MLLDVICLSFIVALIRKGRIREFPKFNKIWLLAISIGLQVCSALFHSLGGIFISAAYVLILAFLLFNRKYEDMRIFMVGWFLNAIAIWTNGGKMPIDLEQAKKLPYDLEPIINGTNFKHNVLTEASNLPFLTDVIYMPSIIPRVISIGDIFIMLGAFLLIQRLMNKPISLLQLREGKSYATKS</sequence>
<dbReference type="RefSeq" id="WP_092275567.1">
    <property type="nucleotide sequence ID" value="NZ_BJOE01000058.1"/>
</dbReference>
<dbReference type="Pfam" id="PF17248">
    <property type="entry name" value="DUF5317"/>
    <property type="match status" value="1"/>
</dbReference>
<evidence type="ECO:0000256" key="1">
    <source>
        <dbReference type="SAM" id="Phobius"/>
    </source>
</evidence>
<organism evidence="2 3">
    <name type="scientific">Brevibacillus centrosporus</name>
    <dbReference type="NCBI Taxonomy" id="54910"/>
    <lineage>
        <taxon>Bacteria</taxon>
        <taxon>Bacillati</taxon>
        <taxon>Bacillota</taxon>
        <taxon>Bacilli</taxon>
        <taxon>Bacillales</taxon>
        <taxon>Paenibacillaceae</taxon>
        <taxon>Brevibacillus</taxon>
    </lineage>
</organism>